<comment type="function">
    <text evidence="1">This is a key enzyme of plant metabolism catalyzing the first reaction in the biosynthesis from L-phenylalanine of a wide variety of natural products based on the phenylpropane skeleton.</text>
</comment>
<comment type="subunit">
    <text evidence="4">Homotetramer.</text>
</comment>
<sequence length="131" mass="14365">MEFCQPNKNNGSASSDPLNWNVAAEALKGSHVEDVTKMVEDYWKGTVRLSGETLTIGLVAAVASKGTKVELLEEARAGVKASSEWVMESINSGTDTYRITTGFGFSSNRRTNQGAALRKEVRKKCVNLFYR</sequence>
<dbReference type="InterPro" id="IPR008948">
    <property type="entry name" value="L-Aspartase-like"/>
</dbReference>
<dbReference type="SUPFAM" id="SSF48557">
    <property type="entry name" value="L-aspartase-like"/>
    <property type="match status" value="1"/>
</dbReference>
<comment type="catalytic activity">
    <reaction evidence="7">
        <text>L-phenylalanine = (E)-cinnamate + NH4(+)</text>
        <dbReference type="Rhea" id="RHEA:21384"/>
        <dbReference type="ChEBI" id="CHEBI:15669"/>
        <dbReference type="ChEBI" id="CHEBI:28938"/>
        <dbReference type="ChEBI" id="CHEBI:58095"/>
        <dbReference type="EC" id="4.3.1.24"/>
    </reaction>
</comment>
<dbReference type="Proteomes" id="UP000712600">
    <property type="component" value="Unassembled WGS sequence"/>
</dbReference>
<evidence type="ECO:0000256" key="5">
    <source>
        <dbReference type="ARBA" id="ARBA00012139"/>
    </source>
</evidence>
<protein>
    <recommendedName>
        <fullName evidence="5">phenylalanine ammonia-lyase</fullName>
        <ecNumber evidence="5">4.3.1.24</ecNumber>
    </recommendedName>
</protein>
<evidence type="ECO:0000256" key="6">
    <source>
        <dbReference type="ARBA" id="ARBA00023232"/>
    </source>
</evidence>
<evidence type="ECO:0000313" key="9">
    <source>
        <dbReference type="Proteomes" id="UP000712600"/>
    </source>
</evidence>
<dbReference type="AlphaFoldDB" id="A0A8S9N5R5"/>
<evidence type="ECO:0000256" key="2">
    <source>
        <dbReference type="ARBA" id="ARBA00004496"/>
    </source>
</evidence>
<dbReference type="InterPro" id="IPR024083">
    <property type="entry name" value="Fumarase/histidase_N"/>
</dbReference>
<evidence type="ECO:0000256" key="1">
    <source>
        <dbReference type="ARBA" id="ARBA00002235"/>
    </source>
</evidence>
<evidence type="ECO:0000256" key="7">
    <source>
        <dbReference type="ARBA" id="ARBA00023537"/>
    </source>
</evidence>
<gene>
    <name evidence="8" type="ORF">F2Q69_00056027</name>
</gene>
<evidence type="ECO:0000256" key="4">
    <source>
        <dbReference type="ARBA" id="ARBA00011881"/>
    </source>
</evidence>
<evidence type="ECO:0000313" key="8">
    <source>
        <dbReference type="EMBL" id="KAF3487964.1"/>
    </source>
</evidence>
<dbReference type="Pfam" id="PF00221">
    <property type="entry name" value="Lyase_aromatic"/>
    <property type="match status" value="1"/>
</dbReference>
<comment type="caution">
    <text evidence="8">The sequence shown here is derived from an EMBL/GenBank/DDBJ whole genome shotgun (WGS) entry which is preliminary data.</text>
</comment>
<evidence type="ECO:0000256" key="3">
    <source>
        <dbReference type="ARBA" id="ARBA00007238"/>
    </source>
</evidence>
<reference evidence="8" key="1">
    <citation type="submission" date="2019-12" db="EMBL/GenBank/DDBJ databases">
        <title>Genome sequencing and annotation of Brassica cretica.</title>
        <authorList>
            <person name="Studholme D.J."/>
            <person name="Sarris P."/>
        </authorList>
    </citation>
    <scope>NUCLEOTIDE SEQUENCE</scope>
    <source>
        <strain evidence="8">PFS-109/04</strain>
        <tissue evidence="8">Leaf</tissue>
    </source>
</reference>
<accession>A0A8S9N5R5</accession>
<organism evidence="8 9">
    <name type="scientific">Brassica cretica</name>
    <name type="common">Mustard</name>
    <dbReference type="NCBI Taxonomy" id="69181"/>
    <lineage>
        <taxon>Eukaryota</taxon>
        <taxon>Viridiplantae</taxon>
        <taxon>Streptophyta</taxon>
        <taxon>Embryophyta</taxon>
        <taxon>Tracheophyta</taxon>
        <taxon>Spermatophyta</taxon>
        <taxon>Magnoliopsida</taxon>
        <taxon>eudicotyledons</taxon>
        <taxon>Gunneridae</taxon>
        <taxon>Pentapetalae</taxon>
        <taxon>rosids</taxon>
        <taxon>malvids</taxon>
        <taxon>Brassicales</taxon>
        <taxon>Brassicaceae</taxon>
        <taxon>Brassiceae</taxon>
        <taxon>Brassica</taxon>
    </lineage>
</organism>
<proteinExistence type="inferred from homology"/>
<comment type="similarity">
    <text evidence="3">Belongs to the PAL/histidase family.</text>
</comment>
<dbReference type="EC" id="4.3.1.24" evidence="5"/>
<dbReference type="Gene3D" id="1.10.275.10">
    <property type="entry name" value="Fumarase/aspartase (N-terminal domain)"/>
    <property type="match status" value="1"/>
</dbReference>
<dbReference type="GO" id="GO:0045548">
    <property type="term" value="F:phenylalanine ammonia-lyase activity"/>
    <property type="evidence" value="ECO:0007669"/>
    <property type="project" value="UniProtKB-EC"/>
</dbReference>
<name>A0A8S9N5R5_BRACR</name>
<dbReference type="InterPro" id="IPR001106">
    <property type="entry name" value="Aromatic_Lyase"/>
</dbReference>
<comment type="subcellular location">
    <subcellularLocation>
        <location evidence="2">Cytoplasm</location>
    </subcellularLocation>
</comment>
<keyword evidence="6" id="KW-0585">Phenylalanine catabolism</keyword>
<dbReference type="GO" id="GO:0005737">
    <property type="term" value="C:cytoplasm"/>
    <property type="evidence" value="ECO:0007669"/>
    <property type="project" value="UniProtKB-SubCell"/>
</dbReference>
<dbReference type="EMBL" id="QGKX02002183">
    <property type="protein sequence ID" value="KAF3487964.1"/>
    <property type="molecule type" value="Genomic_DNA"/>
</dbReference>
<dbReference type="GO" id="GO:0006559">
    <property type="term" value="P:L-phenylalanine catabolic process"/>
    <property type="evidence" value="ECO:0007669"/>
    <property type="project" value="UniProtKB-KW"/>
</dbReference>
<dbReference type="PANTHER" id="PTHR10362">
    <property type="entry name" value="HISTIDINE AMMONIA-LYASE"/>
    <property type="match status" value="1"/>
</dbReference>